<keyword evidence="2" id="KW-1185">Reference proteome</keyword>
<name>A0A9P6A115_PLEER</name>
<dbReference type="Proteomes" id="UP000807025">
    <property type="component" value="Unassembled WGS sequence"/>
</dbReference>
<dbReference type="AlphaFoldDB" id="A0A9P6A115"/>
<reference evidence="1" key="1">
    <citation type="submission" date="2020-11" db="EMBL/GenBank/DDBJ databases">
        <authorList>
            <consortium name="DOE Joint Genome Institute"/>
            <person name="Ahrendt S."/>
            <person name="Riley R."/>
            <person name="Andreopoulos W."/>
            <person name="Labutti K."/>
            <person name="Pangilinan J."/>
            <person name="Ruiz-Duenas F.J."/>
            <person name="Barrasa J.M."/>
            <person name="Sanchez-Garcia M."/>
            <person name="Camarero S."/>
            <person name="Miyauchi S."/>
            <person name="Serrano A."/>
            <person name="Linde D."/>
            <person name="Babiker R."/>
            <person name="Drula E."/>
            <person name="Ayuso-Fernandez I."/>
            <person name="Pacheco R."/>
            <person name="Padilla G."/>
            <person name="Ferreira P."/>
            <person name="Barriuso J."/>
            <person name="Kellner H."/>
            <person name="Castanera R."/>
            <person name="Alfaro M."/>
            <person name="Ramirez L."/>
            <person name="Pisabarro A.G."/>
            <person name="Kuo A."/>
            <person name="Tritt A."/>
            <person name="Lipzen A."/>
            <person name="He G."/>
            <person name="Yan M."/>
            <person name="Ng V."/>
            <person name="Cullen D."/>
            <person name="Martin F."/>
            <person name="Rosso M.-N."/>
            <person name="Henrissat B."/>
            <person name="Hibbett D."/>
            <person name="Martinez A.T."/>
            <person name="Grigoriev I.V."/>
        </authorList>
    </citation>
    <scope>NUCLEOTIDE SEQUENCE</scope>
    <source>
        <strain evidence="1">ATCC 90797</strain>
    </source>
</reference>
<dbReference type="EMBL" id="MU154557">
    <property type="protein sequence ID" value="KAF9495914.1"/>
    <property type="molecule type" value="Genomic_DNA"/>
</dbReference>
<gene>
    <name evidence="1" type="ORF">BDN71DRAFT_1506258</name>
</gene>
<sequence>MSHEVMSGDESDNDMGVFAIKVLPWHSKDTKVLNWFRTLDRLYLSTCFTSADKLKSGPFLHKRVVMSRINHESFPPKGLPKNFYDPNYLYSLDEQEREQLEIRDAVDLSFLPNLEYCSVFGGPQFLQKAIAARPPFTSF</sequence>
<protein>
    <submittedName>
        <fullName evidence="1">Uncharacterized protein</fullName>
    </submittedName>
</protein>
<proteinExistence type="predicted"/>
<dbReference type="OrthoDB" id="3263746at2759"/>
<accession>A0A9P6A115</accession>
<comment type="caution">
    <text evidence="1">The sequence shown here is derived from an EMBL/GenBank/DDBJ whole genome shotgun (WGS) entry which is preliminary data.</text>
</comment>
<evidence type="ECO:0000313" key="1">
    <source>
        <dbReference type="EMBL" id="KAF9495914.1"/>
    </source>
</evidence>
<organism evidence="1 2">
    <name type="scientific">Pleurotus eryngii</name>
    <name type="common">Boletus of the steppes</name>
    <dbReference type="NCBI Taxonomy" id="5323"/>
    <lineage>
        <taxon>Eukaryota</taxon>
        <taxon>Fungi</taxon>
        <taxon>Dikarya</taxon>
        <taxon>Basidiomycota</taxon>
        <taxon>Agaricomycotina</taxon>
        <taxon>Agaricomycetes</taxon>
        <taxon>Agaricomycetidae</taxon>
        <taxon>Agaricales</taxon>
        <taxon>Pleurotineae</taxon>
        <taxon>Pleurotaceae</taxon>
        <taxon>Pleurotus</taxon>
    </lineage>
</organism>
<evidence type="ECO:0000313" key="2">
    <source>
        <dbReference type="Proteomes" id="UP000807025"/>
    </source>
</evidence>